<dbReference type="PANTHER" id="PTHR41967:SF6">
    <property type="entry name" value="FI19406P1-RELATED"/>
    <property type="match status" value="1"/>
</dbReference>
<dbReference type="PANTHER" id="PTHR41967">
    <property type="entry name" value="FI19406P1-RELATED"/>
    <property type="match status" value="1"/>
</dbReference>
<dbReference type="Pfam" id="PF15995">
    <property type="entry name" value="DUF4771"/>
    <property type="match status" value="1"/>
</dbReference>
<feature type="compositionally biased region" description="Pro residues" evidence="2">
    <location>
        <begin position="457"/>
        <end position="467"/>
    </location>
</feature>
<sequence length="831" mass="95772">MEKAHQDALLVLREMESVRWYRGLSTEQLQAAENLRPAIRDDTEQGTTYRVERCLHSLGVSPKIPSRYLKIVMNVSHGNNLAFLWFLWEAYYKRKNGEDIENKYYSVTEQLILSAIAHLDMPATMRELDQILPPPSCSKKFQDAERRRIQARNTAKEKREGTKLSDYVLPYFAPQPRPNATAPKTLLSYQTRRWYFPEYAHFKNLPSQGKEAAAHWFINYKLSPGKRITKKILSSEINRLFFHDGPVTMNEQEESVLCSTHRSQQHLLELKKVRLAGGTLNRCMEMLDVPAEKREKQTRRIVRQLEREIEDAEVSWRQYALRQYTLLYKLSGPDADCKLCQHLMSLPPVGPRKKADLSLLIDLNLKKTTATLPGSKEPAIKVLKVRAKGEEAPTTECKEVVLNKKTVQKVETLQPKRHRKPISSRRGSHSSRSRSSSRASSTSRRILKPLPAENAPVPVPEPEPPKPLTTDFKNLSDLIPECSRLKPFRVVREEEKSEQTIDTWDSFTSQSIFNTPQLDYFKIFDLPGMPPLTEAEVALAEKQGEYQIDDKQPIIKQLCIDALNKTIEDDDKKLECQAAQAMQCRQPQTTPAVRGWLSQFFDGTVTNAADMCAIKMLKQNLQRKPEGTTSDPDPEAACDEFNVLNIKTVDPDDEQLLATLLKAGIKRMKRNPAFVLASMPNAHKMPILLNWLADRYGKTYTINEIDEMVKTSTYMYDAAEQMLKQFSPILESVPRRKHFMSPAEKAEYVEMCEQIRGKYEEEINRQAMEEARLIWLALRGYAHIQGCRLIRDTFFAYMPSCEDDIKRYKASTAKNKRDMINMRMYMRLAKE</sequence>
<dbReference type="RefSeq" id="XP_030385101.1">
    <property type="nucleotide sequence ID" value="XM_030529241.1"/>
</dbReference>
<protein>
    <submittedName>
        <fullName evidence="6">Uncharacterized protein LOC115632195</fullName>
    </submittedName>
</protein>
<evidence type="ECO:0000313" key="5">
    <source>
        <dbReference type="Proteomes" id="UP000504634"/>
    </source>
</evidence>
<dbReference type="InterPro" id="IPR031936">
    <property type="entry name" value="DUF4771"/>
</dbReference>
<feature type="domain" description="DUF4770" evidence="3">
    <location>
        <begin position="55"/>
        <end position="230"/>
    </location>
</feature>
<keyword evidence="1" id="KW-0175">Coiled coil</keyword>
<dbReference type="Proteomes" id="UP000504634">
    <property type="component" value="Unplaced"/>
</dbReference>
<accession>A0A6J2U9C2</accession>
<gene>
    <name evidence="6" type="primary">LOC115632195</name>
</gene>
<evidence type="ECO:0000259" key="3">
    <source>
        <dbReference type="Pfam" id="PF15994"/>
    </source>
</evidence>
<feature type="compositionally biased region" description="Low complexity" evidence="2">
    <location>
        <begin position="433"/>
        <end position="456"/>
    </location>
</feature>
<dbReference type="AlphaFoldDB" id="A0A6J2U9C2"/>
<name>A0A6J2U9C2_DROLE</name>
<reference evidence="6" key="1">
    <citation type="submission" date="2025-08" db="UniProtKB">
        <authorList>
            <consortium name="RefSeq"/>
        </authorList>
    </citation>
    <scope>IDENTIFICATION</scope>
    <source>
        <strain evidence="6">11010-0011.00</strain>
        <tissue evidence="6">Whole body</tissue>
    </source>
</reference>
<dbReference type="OrthoDB" id="6613664at2759"/>
<evidence type="ECO:0000313" key="6">
    <source>
        <dbReference type="RefSeq" id="XP_030385101.1"/>
    </source>
</evidence>
<evidence type="ECO:0000256" key="1">
    <source>
        <dbReference type="SAM" id="Coils"/>
    </source>
</evidence>
<evidence type="ECO:0000259" key="4">
    <source>
        <dbReference type="Pfam" id="PF15995"/>
    </source>
</evidence>
<dbReference type="InterPro" id="IPR031935">
    <property type="entry name" value="DUF4770"/>
</dbReference>
<feature type="domain" description="DUF4771" evidence="4">
    <location>
        <begin position="648"/>
        <end position="805"/>
    </location>
</feature>
<feature type="coiled-coil region" evidence="1">
    <location>
        <begin position="295"/>
        <end position="322"/>
    </location>
</feature>
<dbReference type="GeneID" id="115632195"/>
<feature type="region of interest" description="Disordered" evidence="2">
    <location>
        <begin position="408"/>
        <end position="469"/>
    </location>
</feature>
<proteinExistence type="predicted"/>
<organism evidence="5 6">
    <name type="scientific">Drosophila lebanonensis</name>
    <name type="common">Fruit fly</name>
    <name type="synonym">Scaptodrosophila lebanonensis</name>
    <dbReference type="NCBI Taxonomy" id="7225"/>
    <lineage>
        <taxon>Eukaryota</taxon>
        <taxon>Metazoa</taxon>
        <taxon>Ecdysozoa</taxon>
        <taxon>Arthropoda</taxon>
        <taxon>Hexapoda</taxon>
        <taxon>Insecta</taxon>
        <taxon>Pterygota</taxon>
        <taxon>Neoptera</taxon>
        <taxon>Endopterygota</taxon>
        <taxon>Diptera</taxon>
        <taxon>Brachycera</taxon>
        <taxon>Muscomorpha</taxon>
        <taxon>Ephydroidea</taxon>
        <taxon>Drosophilidae</taxon>
        <taxon>Scaptodrosophila</taxon>
    </lineage>
</organism>
<evidence type="ECO:0000256" key="2">
    <source>
        <dbReference type="SAM" id="MobiDB-lite"/>
    </source>
</evidence>
<dbReference type="Pfam" id="PF15994">
    <property type="entry name" value="DUF4770"/>
    <property type="match status" value="1"/>
</dbReference>
<feature type="compositionally biased region" description="Basic residues" evidence="2">
    <location>
        <begin position="415"/>
        <end position="432"/>
    </location>
</feature>
<keyword evidence="5" id="KW-1185">Reference proteome</keyword>